<dbReference type="Pfam" id="PF12833">
    <property type="entry name" value="HTH_18"/>
    <property type="match status" value="1"/>
</dbReference>
<dbReference type="PANTHER" id="PTHR43130:SF3">
    <property type="entry name" value="HTH-TYPE TRANSCRIPTIONAL REGULATOR RV1931C"/>
    <property type="match status" value="1"/>
</dbReference>
<dbReference type="EMBL" id="JACHJR010000001">
    <property type="protein sequence ID" value="MBB4945158.1"/>
    <property type="molecule type" value="Genomic_DNA"/>
</dbReference>
<dbReference type="PROSITE" id="PS00041">
    <property type="entry name" value="HTH_ARAC_FAMILY_1"/>
    <property type="match status" value="1"/>
</dbReference>
<feature type="domain" description="HTH araC/xylS-type" evidence="4">
    <location>
        <begin position="230"/>
        <end position="328"/>
    </location>
</feature>
<gene>
    <name evidence="5" type="ORF">F4556_000693</name>
</gene>
<dbReference type="InterPro" id="IPR002818">
    <property type="entry name" value="DJ-1/PfpI"/>
</dbReference>
<dbReference type="InterPro" id="IPR052158">
    <property type="entry name" value="INH-QAR"/>
</dbReference>
<dbReference type="Pfam" id="PF01965">
    <property type="entry name" value="DJ-1_PfpI"/>
    <property type="match status" value="1"/>
</dbReference>
<dbReference type="CDD" id="cd03137">
    <property type="entry name" value="GATase1_AraC_1"/>
    <property type="match status" value="1"/>
</dbReference>
<accession>A0A7W7S8A7</accession>
<keyword evidence="1" id="KW-0805">Transcription regulation</keyword>
<evidence type="ECO:0000256" key="3">
    <source>
        <dbReference type="ARBA" id="ARBA00023163"/>
    </source>
</evidence>
<dbReference type="SUPFAM" id="SSF46689">
    <property type="entry name" value="Homeodomain-like"/>
    <property type="match status" value="2"/>
</dbReference>
<keyword evidence="3" id="KW-0804">Transcription</keyword>
<dbReference type="SMART" id="SM00342">
    <property type="entry name" value="HTH_ARAC"/>
    <property type="match status" value="1"/>
</dbReference>
<evidence type="ECO:0000313" key="6">
    <source>
        <dbReference type="Proteomes" id="UP000573327"/>
    </source>
</evidence>
<reference evidence="5 6" key="1">
    <citation type="submission" date="2020-08" db="EMBL/GenBank/DDBJ databases">
        <title>Sequencing the genomes of 1000 actinobacteria strains.</title>
        <authorList>
            <person name="Klenk H.-P."/>
        </authorList>
    </citation>
    <scope>NUCLEOTIDE SEQUENCE [LARGE SCALE GENOMIC DNA]</scope>
    <source>
        <strain evidence="5 6">DSM 44786</strain>
    </source>
</reference>
<dbReference type="AlphaFoldDB" id="A0A7W7S8A7"/>
<evidence type="ECO:0000259" key="4">
    <source>
        <dbReference type="PROSITE" id="PS01124"/>
    </source>
</evidence>
<dbReference type="Gene3D" id="1.10.10.60">
    <property type="entry name" value="Homeodomain-like"/>
    <property type="match status" value="1"/>
</dbReference>
<dbReference type="PANTHER" id="PTHR43130">
    <property type="entry name" value="ARAC-FAMILY TRANSCRIPTIONAL REGULATOR"/>
    <property type="match status" value="1"/>
</dbReference>
<organism evidence="5 6">
    <name type="scientific">Kitasatospora gansuensis</name>
    <dbReference type="NCBI Taxonomy" id="258050"/>
    <lineage>
        <taxon>Bacteria</taxon>
        <taxon>Bacillati</taxon>
        <taxon>Actinomycetota</taxon>
        <taxon>Actinomycetes</taxon>
        <taxon>Kitasatosporales</taxon>
        <taxon>Streptomycetaceae</taxon>
        <taxon>Kitasatospora</taxon>
    </lineage>
</organism>
<comment type="caution">
    <text evidence="5">The sequence shown here is derived from an EMBL/GenBank/DDBJ whole genome shotgun (WGS) entry which is preliminary data.</text>
</comment>
<evidence type="ECO:0000256" key="1">
    <source>
        <dbReference type="ARBA" id="ARBA00023015"/>
    </source>
</evidence>
<dbReference type="RefSeq" id="WP_184911491.1">
    <property type="nucleotide sequence ID" value="NZ_JACHJR010000001.1"/>
</dbReference>
<dbReference type="Proteomes" id="UP000573327">
    <property type="component" value="Unassembled WGS sequence"/>
</dbReference>
<dbReference type="InterPro" id="IPR018060">
    <property type="entry name" value="HTH_AraC"/>
</dbReference>
<protein>
    <submittedName>
        <fullName evidence="5">Transcriptional regulator GlxA family with amidase domain</fullName>
    </submittedName>
</protein>
<evidence type="ECO:0000313" key="5">
    <source>
        <dbReference type="EMBL" id="MBB4945158.1"/>
    </source>
</evidence>
<dbReference type="GO" id="GO:0003700">
    <property type="term" value="F:DNA-binding transcription factor activity"/>
    <property type="evidence" value="ECO:0007669"/>
    <property type="project" value="InterPro"/>
</dbReference>
<keyword evidence="2" id="KW-0238">DNA-binding</keyword>
<evidence type="ECO:0000256" key="2">
    <source>
        <dbReference type="ARBA" id="ARBA00023125"/>
    </source>
</evidence>
<sequence>MNPAPTALAHLVVIPVFPGVNALDVTGPAEVFTLAGQLLPPGRAGYEVRVLAERPGPVPTSSSIPLYAGESLRERPERPDTLLVPGRVDVGPDGPVPRVDAVVVQWLREVGPQAGRVASVCAGAHLTAAAGLLDGHRATTHWATAARLAADHPEVEVEADPIFVRSGRIWSSAGMTASLDLALALVAEDHGHDLALRVARIMVMYLQRPGSQSQFSVPLSQQAGTREDVGELRRWIGEHPDGDLSVPALASRLALSERHFARVFQTETGTTPGAFVEQTRLETARRLLERTDHLLEEVSRRSGFGSVETLHRVFRDRLGTSPGEYRRCFPAAR</sequence>
<proteinExistence type="predicted"/>
<dbReference type="SUPFAM" id="SSF52317">
    <property type="entry name" value="Class I glutamine amidotransferase-like"/>
    <property type="match status" value="1"/>
</dbReference>
<dbReference type="GO" id="GO:0043565">
    <property type="term" value="F:sequence-specific DNA binding"/>
    <property type="evidence" value="ECO:0007669"/>
    <property type="project" value="InterPro"/>
</dbReference>
<dbReference type="Gene3D" id="3.40.50.880">
    <property type="match status" value="1"/>
</dbReference>
<keyword evidence="6" id="KW-1185">Reference proteome</keyword>
<dbReference type="InterPro" id="IPR018062">
    <property type="entry name" value="HTH_AraC-typ_CS"/>
</dbReference>
<dbReference type="InterPro" id="IPR029062">
    <property type="entry name" value="Class_I_gatase-like"/>
</dbReference>
<name>A0A7W7S8A7_9ACTN</name>
<dbReference type="PROSITE" id="PS01124">
    <property type="entry name" value="HTH_ARAC_FAMILY_2"/>
    <property type="match status" value="1"/>
</dbReference>
<dbReference type="InterPro" id="IPR009057">
    <property type="entry name" value="Homeodomain-like_sf"/>
</dbReference>